<dbReference type="SMART" id="SM00271">
    <property type="entry name" value="DnaJ"/>
    <property type="match status" value="1"/>
</dbReference>
<dbReference type="SUPFAM" id="SSF46565">
    <property type="entry name" value="Chaperone J-domain"/>
    <property type="match status" value="1"/>
</dbReference>
<evidence type="ECO:0000256" key="4">
    <source>
        <dbReference type="SAM" id="MobiDB-lite"/>
    </source>
</evidence>
<evidence type="ECO:0000313" key="6">
    <source>
        <dbReference type="EMBL" id="CAJ1378595.1"/>
    </source>
</evidence>
<sequence>MALTAAWFEAEDAALRSFGEIWRTRLREMQEQEMDEFLRVKEHDPGVPEAQAEPTFAPAKDSAEANPAGTEAPAQVEEATREAVPAKEEEVSQEDGRLAEATTQVQAKEEEESKPEEAKKEESRPEEATQDEKPDAKTDEGQQPEAKEEVKPEEAQPEVKPAEPTEESKPEVKEEAQEKQPMDPEAVRAAAQKAADVLSKLLTKPLEYEVRERHPLHAVPDAASKEVATLSPGERLSGYPGGGWLRLQNGRGWAHIGRNLALCCLQPTVRARYLEALDVCWPGFGKTLQPNVKVVYIVEWRCRQTGAAGHAVCHKVQEVVSDLPQGRSLELHVAVRLRAPLAVGVDSPPEVRFGGPWLEVQTLNPDQGEDDEDAEGCMDPFGTARGGCLDCHCYGFFWRPGLEEKEESDQETTQVGMNADPNSIKCIRCGDPFGSHTRAGTAAADKLLESRPARTFIVSYQRVFVRAKRSTKGDALGALRQGTEVSGCCEGRWLRLTRDTAREVNVMPKSDTRAAKSKFVDAWVLMDGTHLGLATLLVPEELASPELREQLQKEEEAKQRKAKEAARKAEEKRKPKAKAKAGGSTAEPDSEDELGAVRIDPLQGLMEAIYTKPADFLVLKGQLPVHRRPSTSSRTVAQLKRGQMVSGWLQEKWLLLAEGAKTPTSSKGGWVLVDASSLNLGEQLQPQHPVPKEIRAFSYAVVLDWEKFPAKHVEYQVEWAEEAEKEKITIVTARETMCMARVHELPSETLLRFRITAKVFTAPPDRGGELFAECQGPWEEAETGATIEKLEEGNLCVDPLANLRGRCMDCSCHGFVLAEYGERPRTGDTLEEVSCRRCSCSCVRHFIVGEFHYRNPGAKKKPEPASKPPPGAAPSQPALPAPEPRPTTWKVEDGEGIQFVLDKVGEALNLYETLGVPGNSEKAQIRAAYRQVSLSIHPDKVGHLNDPDLRQQAENAFKVVSSAYEILSDDPKRAEYDRKLRLTGATFGSRGGGRFNLTSIAFLKKFLSKERGGFGWDLSAKPPGDWEEQARGSAFRSAPRADLAGDLAGFGWPPQAPGSKRIAMADVHMLSGGELMSKDAFVSWWQQHSHMRDTGASFFDALRHHLAKTSRPAVNFRRLALAGKEQALDGRSPWNDAEPLAVVVRPYVGDASELAQAARAGDVEQTVRLLDVPMNPNGEGLSQARPLCEAAAGGHLDVVLCLLESLAEATCPTLEGHIPLCVAASGGHLEVVRCLLEAGAGKDASTGTYGQTPLHHAAQDGHEDVVRFLLAAGADRDRADSEGRTPLHYAAKMGECSVVRCLLAAGADRGKVDHMGRTPLHHAAKHGHREGHPEVVRQLLAAGLDKDKADNTGSTPLHHAAKEWHYIMVRCFLDAGADKDKADNEGRTPLHHAAAEGHWHERRIVRCLLDAGTNQDKADNEGRTPLHHAAKEGHERIIRRLLDAGADKDKEDKEGRTPLHYAAKEGHERIVSCLLDAGARQVADNQGLTPLRLAESLQHKYVVWTFTSREHG</sequence>
<dbReference type="PANTHER" id="PTHR24193:SF121">
    <property type="entry name" value="ADA2A-CONTAINING COMPLEX COMPONENT 3, ISOFORM D"/>
    <property type="match status" value="1"/>
</dbReference>
<feature type="repeat" description="ANK" evidence="3">
    <location>
        <begin position="1282"/>
        <end position="1314"/>
    </location>
</feature>
<reference evidence="6" key="1">
    <citation type="submission" date="2023-08" db="EMBL/GenBank/DDBJ databases">
        <authorList>
            <person name="Chen Y."/>
            <person name="Shah S."/>
            <person name="Dougan E. K."/>
            <person name="Thang M."/>
            <person name="Chan C."/>
        </authorList>
    </citation>
    <scope>NUCLEOTIDE SEQUENCE</scope>
</reference>
<comment type="caution">
    <text evidence="6">The sequence shown here is derived from an EMBL/GenBank/DDBJ whole genome shotgun (WGS) entry which is preliminary data.</text>
</comment>
<dbReference type="Proteomes" id="UP001178507">
    <property type="component" value="Unassembled WGS sequence"/>
</dbReference>
<keyword evidence="1" id="KW-0677">Repeat</keyword>
<proteinExistence type="predicted"/>
<evidence type="ECO:0000256" key="3">
    <source>
        <dbReference type="PROSITE-ProRule" id="PRU00023"/>
    </source>
</evidence>
<feature type="region of interest" description="Disordered" evidence="4">
    <location>
        <begin position="548"/>
        <end position="593"/>
    </location>
</feature>
<dbReference type="InterPro" id="IPR002110">
    <property type="entry name" value="Ankyrin_rpt"/>
</dbReference>
<dbReference type="PRINTS" id="PR00625">
    <property type="entry name" value="JDOMAIN"/>
</dbReference>
<feature type="domain" description="J" evidence="5">
    <location>
        <begin position="909"/>
        <end position="980"/>
    </location>
</feature>
<dbReference type="Pfam" id="PF00226">
    <property type="entry name" value="DnaJ"/>
    <property type="match status" value="1"/>
</dbReference>
<evidence type="ECO:0000313" key="7">
    <source>
        <dbReference type="Proteomes" id="UP001178507"/>
    </source>
</evidence>
<feature type="repeat" description="ANK" evidence="3">
    <location>
        <begin position="1315"/>
        <end position="1351"/>
    </location>
</feature>
<dbReference type="PROSITE" id="PS50088">
    <property type="entry name" value="ANK_REPEAT"/>
    <property type="match status" value="8"/>
</dbReference>
<feature type="compositionally biased region" description="Basic and acidic residues" evidence="4">
    <location>
        <begin position="78"/>
        <end position="98"/>
    </location>
</feature>
<dbReference type="PROSITE" id="PS00636">
    <property type="entry name" value="DNAJ_1"/>
    <property type="match status" value="1"/>
</dbReference>
<feature type="compositionally biased region" description="Basic and acidic residues" evidence="4">
    <location>
        <begin position="548"/>
        <end position="573"/>
    </location>
</feature>
<dbReference type="Gene3D" id="1.25.40.20">
    <property type="entry name" value="Ankyrin repeat-containing domain"/>
    <property type="match status" value="4"/>
</dbReference>
<dbReference type="CDD" id="cd06257">
    <property type="entry name" value="DnaJ"/>
    <property type="match status" value="1"/>
</dbReference>
<evidence type="ECO:0000256" key="1">
    <source>
        <dbReference type="ARBA" id="ARBA00022737"/>
    </source>
</evidence>
<dbReference type="SUPFAM" id="SSF48403">
    <property type="entry name" value="Ankyrin repeat"/>
    <property type="match status" value="1"/>
</dbReference>
<dbReference type="GO" id="GO:0045944">
    <property type="term" value="P:positive regulation of transcription by RNA polymerase II"/>
    <property type="evidence" value="ECO:0007669"/>
    <property type="project" value="TreeGrafter"/>
</dbReference>
<dbReference type="GO" id="GO:0000976">
    <property type="term" value="F:transcription cis-regulatory region binding"/>
    <property type="evidence" value="ECO:0007669"/>
    <property type="project" value="TreeGrafter"/>
</dbReference>
<dbReference type="InterPro" id="IPR001623">
    <property type="entry name" value="DnaJ_domain"/>
</dbReference>
<keyword evidence="7" id="KW-1185">Reference proteome</keyword>
<dbReference type="PROSITE" id="PS50076">
    <property type="entry name" value="DNAJ_2"/>
    <property type="match status" value="1"/>
</dbReference>
<dbReference type="Gene3D" id="1.10.287.110">
    <property type="entry name" value="DnaJ domain"/>
    <property type="match status" value="1"/>
</dbReference>
<feature type="repeat" description="ANK" evidence="3">
    <location>
        <begin position="1421"/>
        <end position="1453"/>
    </location>
</feature>
<gene>
    <name evidence="6" type="ORF">EVOR1521_LOCUS7095</name>
</gene>
<organism evidence="6 7">
    <name type="scientific">Effrenium voratum</name>
    <dbReference type="NCBI Taxonomy" id="2562239"/>
    <lineage>
        <taxon>Eukaryota</taxon>
        <taxon>Sar</taxon>
        <taxon>Alveolata</taxon>
        <taxon>Dinophyceae</taxon>
        <taxon>Suessiales</taxon>
        <taxon>Symbiodiniaceae</taxon>
        <taxon>Effrenium</taxon>
    </lineage>
</organism>
<evidence type="ECO:0000256" key="2">
    <source>
        <dbReference type="ARBA" id="ARBA00023043"/>
    </source>
</evidence>
<accession>A0AA36I1F0</accession>
<feature type="repeat" description="ANK" evidence="3">
    <location>
        <begin position="1215"/>
        <end position="1247"/>
    </location>
</feature>
<dbReference type="PRINTS" id="PR01415">
    <property type="entry name" value="ANKYRIN"/>
</dbReference>
<feature type="region of interest" description="Disordered" evidence="4">
    <location>
        <begin position="857"/>
        <end position="888"/>
    </location>
</feature>
<keyword evidence="2 3" id="KW-0040">ANK repeat</keyword>
<name>A0AA36I1F0_9DINO</name>
<dbReference type="InterPro" id="IPR036770">
    <property type="entry name" value="Ankyrin_rpt-contain_sf"/>
</dbReference>
<feature type="compositionally biased region" description="Basic and acidic residues" evidence="4">
    <location>
        <begin position="160"/>
        <end position="186"/>
    </location>
</feature>
<evidence type="ECO:0000259" key="5">
    <source>
        <dbReference type="PROSITE" id="PS50076"/>
    </source>
</evidence>
<dbReference type="SMART" id="SM00248">
    <property type="entry name" value="ANK"/>
    <property type="match status" value="9"/>
</dbReference>
<dbReference type="PANTHER" id="PTHR24193">
    <property type="entry name" value="ANKYRIN REPEAT PROTEIN"/>
    <property type="match status" value="1"/>
</dbReference>
<feature type="repeat" description="ANK" evidence="3">
    <location>
        <begin position="1352"/>
        <end position="1384"/>
    </location>
</feature>
<feature type="compositionally biased region" description="Basic and acidic residues" evidence="4">
    <location>
        <begin position="115"/>
        <end position="154"/>
    </location>
</feature>
<feature type="compositionally biased region" description="Basic and acidic residues" evidence="4">
    <location>
        <begin position="36"/>
        <end position="46"/>
    </location>
</feature>
<protein>
    <recommendedName>
        <fullName evidence="5">J domain-containing protein</fullName>
    </recommendedName>
</protein>
<dbReference type="EMBL" id="CAUJNA010000557">
    <property type="protein sequence ID" value="CAJ1378595.1"/>
    <property type="molecule type" value="Genomic_DNA"/>
</dbReference>
<dbReference type="Pfam" id="PF12796">
    <property type="entry name" value="Ank_2"/>
    <property type="match status" value="2"/>
</dbReference>
<feature type="region of interest" description="Disordered" evidence="4">
    <location>
        <begin position="36"/>
        <end position="191"/>
    </location>
</feature>
<feature type="repeat" description="ANK" evidence="3">
    <location>
        <begin position="1385"/>
        <end position="1420"/>
    </location>
</feature>
<dbReference type="Pfam" id="PF00023">
    <property type="entry name" value="Ank"/>
    <property type="match status" value="3"/>
</dbReference>
<feature type="repeat" description="ANK" evidence="3">
    <location>
        <begin position="1454"/>
        <end position="1486"/>
    </location>
</feature>
<dbReference type="InterPro" id="IPR036869">
    <property type="entry name" value="J_dom_sf"/>
</dbReference>
<dbReference type="InterPro" id="IPR050663">
    <property type="entry name" value="Ankyrin-SOCS_Box"/>
</dbReference>
<feature type="compositionally biased region" description="Pro residues" evidence="4">
    <location>
        <begin position="865"/>
        <end position="885"/>
    </location>
</feature>
<dbReference type="InterPro" id="IPR018253">
    <property type="entry name" value="DnaJ_domain_CS"/>
</dbReference>
<feature type="repeat" description="ANK" evidence="3">
    <location>
        <begin position="1249"/>
        <end position="1281"/>
    </location>
</feature>
<dbReference type="PROSITE" id="PS50297">
    <property type="entry name" value="ANK_REP_REGION"/>
    <property type="match status" value="8"/>
</dbReference>
<dbReference type="GO" id="GO:0005634">
    <property type="term" value="C:nucleus"/>
    <property type="evidence" value="ECO:0007669"/>
    <property type="project" value="TreeGrafter"/>
</dbReference>